<name>A0A410V4B5_9BRAD</name>
<dbReference type="InterPro" id="IPR050807">
    <property type="entry name" value="TransReg_Diox_bact_type"/>
</dbReference>
<dbReference type="Proteomes" id="UP000593880">
    <property type="component" value="Chromosome"/>
</dbReference>
<dbReference type="Pfam" id="PF01381">
    <property type="entry name" value="HTH_3"/>
    <property type="match status" value="1"/>
</dbReference>
<evidence type="ECO:0000313" key="5">
    <source>
        <dbReference type="Proteomes" id="UP000593880"/>
    </source>
</evidence>
<dbReference type="SMART" id="SM00530">
    <property type="entry name" value="HTH_XRE"/>
    <property type="match status" value="1"/>
</dbReference>
<dbReference type="PANTHER" id="PTHR46797:SF1">
    <property type="entry name" value="METHYLPHOSPHONATE SYNTHASE"/>
    <property type="match status" value="1"/>
</dbReference>
<proteinExistence type="predicted"/>
<dbReference type="SUPFAM" id="SSF47413">
    <property type="entry name" value="lambda repressor-like DNA-binding domains"/>
    <property type="match status" value="1"/>
</dbReference>
<dbReference type="OrthoDB" id="2986852at2"/>
<dbReference type="Proteomes" id="UP000625079">
    <property type="component" value="Unassembled WGS sequence"/>
</dbReference>
<reference evidence="3" key="1">
    <citation type="journal article" date="2014" name="Int. J. Syst. Evol. Microbiol.">
        <title>Complete genome sequence of Corynebacterium casei LMG S-19264T (=DSM 44701T), isolated from a smear-ripened cheese.</title>
        <authorList>
            <consortium name="US DOE Joint Genome Institute (JGI-PGF)"/>
            <person name="Walter F."/>
            <person name="Albersmeier A."/>
            <person name="Kalinowski J."/>
            <person name="Ruckert C."/>
        </authorList>
    </citation>
    <scope>NUCLEOTIDE SEQUENCE</scope>
    <source>
        <strain evidence="3">CGMCC 1.15034</strain>
    </source>
</reference>
<dbReference type="EMBL" id="CP030057">
    <property type="protein sequence ID" value="QOZ59594.1"/>
    <property type="molecule type" value="Genomic_DNA"/>
</dbReference>
<evidence type="ECO:0000313" key="3">
    <source>
        <dbReference type="EMBL" id="GGI33434.1"/>
    </source>
</evidence>
<dbReference type="CDD" id="cd00093">
    <property type="entry name" value="HTH_XRE"/>
    <property type="match status" value="1"/>
</dbReference>
<dbReference type="PANTHER" id="PTHR46797">
    <property type="entry name" value="HTH-TYPE TRANSCRIPTIONAL REGULATOR"/>
    <property type="match status" value="1"/>
</dbReference>
<evidence type="ECO:0000313" key="4">
    <source>
        <dbReference type="EMBL" id="QOZ59594.1"/>
    </source>
</evidence>
<dbReference type="PROSITE" id="PS50943">
    <property type="entry name" value="HTH_CROC1"/>
    <property type="match status" value="1"/>
</dbReference>
<dbReference type="Gene3D" id="1.10.260.40">
    <property type="entry name" value="lambda repressor-like DNA-binding domains"/>
    <property type="match status" value="1"/>
</dbReference>
<evidence type="ECO:0000259" key="2">
    <source>
        <dbReference type="PROSITE" id="PS50943"/>
    </source>
</evidence>
<gene>
    <name evidence="3" type="ORF">GCM10010987_74370</name>
    <name evidence="4" type="ORF">XH86_13290</name>
</gene>
<dbReference type="GO" id="GO:0005829">
    <property type="term" value="C:cytosol"/>
    <property type="evidence" value="ECO:0007669"/>
    <property type="project" value="TreeGrafter"/>
</dbReference>
<dbReference type="RefSeq" id="WP_128965198.1">
    <property type="nucleotide sequence ID" value="NZ_BMHC01000030.1"/>
</dbReference>
<organism evidence="3 6">
    <name type="scientific">Bradyrhizobium guangdongense</name>
    <dbReference type="NCBI Taxonomy" id="1325090"/>
    <lineage>
        <taxon>Bacteria</taxon>
        <taxon>Pseudomonadati</taxon>
        <taxon>Pseudomonadota</taxon>
        <taxon>Alphaproteobacteria</taxon>
        <taxon>Hyphomicrobiales</taxon>
        <taxon>Nitrobacteraceae</taxon>
        <taxon>Bradyrhizobium</taxon>
    </lineage>
</organism>
<dbReference type="GO" id="GO:0003700">
    <property type="term" value="F:DNA-binding transcription factor activity"/>
    <property type="evidence" value="ECO:0007669"/>
    <property type="project" value="TreeGrafter"/>
</dbReference>
<protein>
    <submittedName>
        <fullName evidence="3 4">Transcriptional regulator</fullName>
    </submittedName>
</protein>
<keyword evidence="5" id="KW-1185">Reference proteome</keyword>
<dbReference type="GO" id="GO:0003677">
    <property type="term" value="F:DNA binding"/>
    <property type="evidence" value="ECO:0007669"/>
    <property type="project" value="UniProtKB-KW"/>
</dbReference>
<accession>A0A410V4B5</accession>
<evidence type="ECO:0000313" key="6">
    <source>
        <dbReference type="Proteomes" id="UP000625079"/>
    </source>
</evidence>
<dbReference type="InterPro" id="IPR001387">
    <property type="entry name" value="Cro/C1-type_HTH"/>
</dbReference>
<reference evidence="4 5" key="2">
    <citation type="submission" date="2018-06" db="EMBL/GenBank/DDBJ databases">
        <title>Comparative genomics of rhizobia nodulating Arachis hypogaea in China.</title>
        <authorList>
            <person name="Li Y."/>
        </authorList>
    </citation>
    <scope>NUCLEOTIDE SEQUENCE [LARGE SCALE GENOMIC DNA]</scope>
    <source>
        <strain evidence="4 5">CCBAU 51658</strain>
    </source>
</reference>
<reference evidence="3" key="3">
    <citation type="submission" date="2022-12" db="EMBL/GenBank/DDBJ databases">
        <authorList>
            <person name="Sun Q."/>
            <person name="Zhou Y."/>
        </authorList>
    </citation>
    <scope>NUCLEOTIDE SEQUENCE</scope>
    <source>
        <strain evidence="3">CGMCC 1.15034</strain>
    </source>
</reference>
<feature type="domain" description="HTH cro/C1-type" evidence="2">
    <location>
        <begin position="11"/>
        <end position="65"/>
    </location>
</feature>
<keyword evidence="1" id="KW-0238">DNA-binding</keyword>
<sequence>MDLRETFATNLRRLRNARGWSQDELALEAEISRSYLNQLEQGVYYVSIKVIGRLADKLEVEPDEFLKRTAKKVRTK</sequence>
<dbReference type="InterPro" id="IPR010982">
    <property type="entry name" value="Lambda_DNA-bd_dom_sf"/>
</dbReference>
<evidence type="ECO:0000256" key="1">
    <source>
        <dbReference type="ARBA" id="ARBA00023125"/>
    </source>
</evidence>
<dbReference type="AlphaFoldDB" id="A0A410V4B5"/>
<dbReference type="EMBL" id="BMHC01000030">
    <property type="protein sequence ID" value="GGI33434.1"/>
    <property type="molecule type" value="Genomic_DNA"/>
</dbReference>